<sequence>MSDDQYHIELSDGDVDGPVLLPGDPDRIDIIADCWDNAEPLADHREYRTAAGEYDGEPLAATSTGIGSPSAAIAVEELARVGAETFIRVGSCGTIQPEVEVGDLVITTAAVRKEGTSDEYIRADYPASAHDEVVTALVTAAERLGHEYHLGVTCSTDSFYAGQARDGVGGFRAAGAEAELEALREAGVLNFEMEASTVLTLAGLYGLRAGAVCTVYADRTTGEFRTDGQQKAAETASLAAALLSKMDRLKNAAGVDRWHAGLSLDDH</sequence>
<dbReference type="Pfam" id="PF01048">
    <property type="entry name" value="PNP_UDP_1"/>
    <property type="match status" value="1"/>
</dbReference>
<name>A0A1U7EXF8_NATPD</name>
<dbReference type="EC" id="2.4.2.3" evidence="5"/>
<evidence type="ECO:0000256" key="3">
    <source>
        <dbReference type="ARBA" id="ARBA00022679"/>
    </source>
</evidence>
<dbReference type="InterPro" id="IPR000845">
    <property type="entry name" value="Nucleoside_phosphorylase_d"/>
</dbReference>
<dbReference type="PANTHER" id="PTHR43691:SF13">
    <property type="entry name" value="URIDINE PHOSPHORYLASE"/>
    <property type="match status" value="1"/>
</dbReference>
<dbReference type="PANTHER" id="PTHR43691">
    <property type="entry name" value="URIDINE PHOSPHORYLASE"/>
    <property type="match status" value="1"/>
</dbReference>
<comment type="similarity">
    <text evidence="1">Belongs to the PNP/UDP phosphorylase family.</text>
</comment>
<dbReference type="PROSITE" id="PS01232">
    <property type="entry name" value="PNP_UDP_1"/>
    <property type="match status" value="1"/>
</dbReference>
<dbReference type="InterPro" id="IPR018016">
    <property type="entry name" value="Nucleoside_phosphorylase_CS"/>
</dbReference>
<evidence type="ECO:0000313" key="5">
    <source>
        <dbReference type="EMBL" id="CAI49846.1"/>
    </source>
</evidence>
<evidence type="ECO:0000259" key="4">
    <source>
        <dbReference type="Pfam" id="PF01048"/>
    </source>
</evidence>
<keyword evidence="3 5" id="KW-0808">Transferase</keyword>
<dbReference type="STRING" id="348780.NP_3510A"/>
<dbReference type="EMBL" id="CR936257">
    <property type="protein sequence ID" value="CAI49846.1"/>
    <property type="molecule type" value="Genomic_DNA"/>
</dbReference>
<reference evidence="5 6" key="1">
    <citation type="journal article" date="2005" name="Genome Res.">
        <title>Living with two extremes: conclusions from the genome sequence of Natronomonas pharaonis.</title>
        <authorList>
            <person name="Falb M."/>
            <person name="Pfeiffer F."/>
            <person name="Palm P."/>
            <person name="Rodewald K."/>
            <person name="Hickmann V."/>
            <person name="Tittor J."/>
            <person name="Oesterhelt D."/>
        </authorList>
    </citation>
    <scope>NUCLEOTIDE SEQUENCE [LARGE SCALE GENOMIC DNA]</scope>
    <source>
        <strain evidence="6">ATCC 35678 / DSM 2160 / CIP 103997 / JCM 8858 / NBRC 14720 / NCIMB 2260 / Gabara</strain>
    </source>
</reference>
<evidence type="ECO:0000256" key="1">
    <source>
        <dbReference type="ARBA" id="ARBA00010456"/>
    </source>
</evidence>
<gene>
    <name evidence="5" type="primary">udp1</name>
    <name evidence="5" type="ordered locus">NP_3510A</name>
</gene>
<proteinExistence type="inferred from homology"/>
<keyword evidence="6" id="KW-1185">Reference proteome</keyword>
<dbReference type="Proteomes" id="UP000002698">
    <property type="component" value="Chromosome"/>
</dbReference>
<dbReference type="RefSeq" id="WP_011323466.1">
    <property type="nucleotide sequence ID" value="NC_007426.1"/>
</dbReference>
<feature type="domain" description="Nucleoside phosphorylase" evidence="4">
    <location>
        <begin position="19"/>
        <end position="242"/>
    </location>
</feature>
<dbReference type="CDD" id="cd17767">
    <property type="entry name" value="UP_EcUdp-like"/>
    <property type="match status" value="1"/>
</dbReference>
<organism evidence="5 6">
    <name type="scientific">Natronomonas pharaonis (strain ATCC 35678 / DSM 2160 / CIP 103997 / JCM 8858 / NBRC 14720 / NCIMB 2260 / Gabara)</name>
    <name type="common">Halobacterium pharaonis</name>
    <dbReference type="NCBI Taxonomy" id="348780"/>
    <lineage>
        <taxon>Archaea</taxon>
        <taxon>Methanobacteriati</taxon>
        <taxon>Methanobacteriota</taxon>
        <taxon>Stenosarchaea group</taxon>
        <taxon>Halobacteria</taxon>
        <taxon>Halobacteriales</taxon>
        <taxon>Natronomonadaceae</taxon>
        <taxon>Natronomonas</taxon>
    </lineage>
</organism>
<dbReference type="GO" id="GO:0005829">
    <property type="term" value="C:cytosol"/>
    <property type="evidence" value="ECO:0007669"/>
    <property type="project" value="TreeGrafter"/>
</dbReference>
<dbReference type="GO" id="GO:0004850">
    <property type="term" value="F:uridine phosphorylase activity"/>
    <property type="evidence" value="ECO:0007669"/>
    <property type="project" value="UniProtKB-EC"/>
</dbReference>
<accession>A0A1U7EXF8</accession>
<dbReference type="OrthoDB" id="372263at2157"/>
<dbReference type="Gene3D" id="3.40.50.1580">
    <property type="entry name" value="Nucleoside phosphorylase domain"/>
    <property type="match status" value="1"/>
</dbReference>
<evidence type="ECO:0000313" key="6">
    <source>
        <dbReference type="Proteomes" id="UP000002698"/>
    </source>
</evidence>
<dbReference type="HOGENOM" id="CLU_068457_0_0_2"/>
<dbReference type="EnsemblBacteria" id="CAI49846">
    <property type="protein sequence ID" value="CAI49846"/>
    <property type="gene ID" value="NP_3510A"/>
</dbReference>
<dbReference type="InterPro" id="IPR035994">
    <property type="entry name" value="Nucleoside_phosphorylase_sf"/>
</dbReference>
<dbReference type="GO" id="GO:0009164">
    <property type="term" value="P:nucleoside catabolic process"/>
    <property type="evidence" value="ECO:0007669"/>
    <property type="project" value="UniProtKB-ARBA"/>
</dbReference>
<protein>
    <submittedName>
        <fullName evidence="5">Uridine phosphorylase</fullName>
        <ecNumber evidence="5">2.4.2.3</ecNumber>
    </submittedName>
</protein>
<dbReference type="eggNOG" id="arCOG01324">
    <property type="taxonomic scope" value="Archaea"/>
</dbReference>
<keyword evidence="2 5" id="KW-0328">Glycosyltransferase</keyword>
<dbReference type="AlphaFoldDB" id="A0A1U7EXF8"/>
<evidence type="ECO:0000256" key="2">
    <source>
        <dbReference type="ARBA" id="ARBA00022676"/>
    </source>
</evidence>
<dbReference type="SUPFAM" id="SSF53167">
    <property type="entry name" value="Purine and uridine phosphorylases"/>
    <property type="match status" value="1"/>
</dbReference>
<dbReference type="GeneID" id="3703440"/>
<dbReference type="KEGG" id="nph:NP_3510A"/>